<dbReference type="GO" id="GO:0016020">
    <property type="term" value="C:membrane"/>
    <property type="evidence" value="ECO:0007669"/>
    <property type="project" value="UniProtKB-SubCell"/>
</dbReference>
<evidence type="ECO:0000256" key="2">
    <source>
        <dbReference type="ARBA" id="ARBA00022692"/>
    </source>
</evidence>
<dbReference type="STRING" id="295108.HT99x_01395"/>
<evidence type="ECO:0000256" key="4">
    <source>
        <dbReference type="ARBA" id="ARBA00023136"/>
    </source>
</evidence>
<feature type="transmembrane region" description="Helical" evidence="5">
    <location>
        <begin position="331"/>
        <end position="350"/>
    </location>
</feature>
<dbReference type="InterPro" id="IPR007269">
    <property type="entry name" value="ICMT_MeTrfase"/>
</dbReference>
<dbReference type="RefSeq" id="WP_075066019.1">
    <property type="nucleotide sequence ID" value="NZ_LKAJ02000001.1"/>
</dbReference>
<protein>
    <submittedName>
        <fullName evidence="7">DUF1295 domain-containing protein</fullName>
    </submittedName>
    <submittedName>
        <fullName evidence="6">Isoprenylcysteine carboxyl methyltransferase (ICMT) family protein</fullName>
    </submittedName>
</protein>
<dbReference type="EMBL" id="LKAJ02000001">
    <property type="protein sequence ID" value="MCS5711570.1"/>
    <property type="molecule type" value="Genomic_DNA"/>
</dbReference>
<sequence>MNNNKSLPSVNNQWINLLGLCSATITFYCCLKWYITPLVAVLSTLTAYTLPILLLEVLLLKTPYRESTGFSATWHNLSFERIFFKLVGLYATFAMLIFLYWLFPEYHKPFYKDYWSFLIKIAPWAFLISIPYVALVDAKMDDPFDSYWNLGRILCFNRPQSYQGLAQHSLGWIVKGYFLPLMYAELYSKSQTLSITSFSHIFSNINTFFMTGIVILFTIDVLIATVGYLFTLRLFDSHIRSTDSTFFGWFVCLICYEPFYNAILMLYIPKKINFLTGLNSIDHPLLQSIWCGCVLFMLFCYVLATLAFGLRFSNLTNRGIITQGVYRLTKHPAYVAKTIFWWIAFIPLASIAPNPIILFTSILFLIGTTIIYYFRAKTEEKHLSKDPAYVEYGLWMNEHSIFAPLAKHWHFLRYQPPIY</sequence>
<dbReference type="GO" id="GO:0032259">
    <property type="term" value="P:methylation"/>
    <property type="evidence" value="ECO:0007669"/>
    <property type="project" value="UniProtKB-KW"/>
</dbReference>
<dbReference type="AlphaFoldDB" id="A0A0Q9YVV0"/>
<evidence type="ECO:0000256" key="3">
    <source>
        <dbReference type="ARBA" id="ARBA00022989"/>
    </source>
</evidence>
<keyword evidence="6" id="KW-0808">Transferase</keyword>
<feature type="transmembrane region" description="Helical" evidence="5">
    <location>
        <begin position="14"/>
        <end position="31"/>
    </location>
</feature>
<dbReference type="Gene3D" id="1.20.120.1630">
    <property type="match status" value="1"/>
</dbReference>
<reference evidence="7" key="2">
    <citation type="journal article" date="2016" name="Genome Announc.">
        <title>Draft Genome Sequences of Two Novel Amoeba-Resistant Intranuclear Bacteria, 'Candidatus Berkiella cookevillensis' and 'Candidatus Berkiella aquae'.</title>
        <authorList>
            <person name="Mehari Y.T."/>
            <person name="Arivett B.A."/>
            <person name="Farone A.L."/>
            <person name="Gunderson J.H."/>
            <person name="Farone M.B."/>
        </authorList>
    </citation>
    <scope>NUCLEOTIDE SEQUENCE</scope>
    <source>
        <strain evidence="7">HT99</strain>
    </source>
</reference>
<dbReference type="Proteomes" id="UP000051497">
    <property type="component" value="Unassembled WGS sequence"/>
</dbReference>
<feature type="transmembrane region" description="Helical" evidence="5">
    <location>
        <begin position="82"/>
        <end position="103"/>
    </location>
</feature>
<evidence type="ECO:0000313" key="8">
    <source>
        <dbReference type="Proteomes" id="UP000051497"/>
    </source>
</evidence>
<organism evidence="6">
    <name type="scientific">Candidatus Berkiella aquae</name>
    <dbReference type="NCBI Taxonomy" id="295108"/>
    <lineage>
        <taxon>Bacteria</taxon>
        <taxon>Pseudomonadati</taxon>
        <taxon>Pseudomonadota</taxon>
        <taxon>Gammaproteobacteria</taxon>
        <taxon>Candidatus Berkiellales</taxon>
        <taxon>Candidatus Berkiellaceae</taxon>
        <taxon>Candidatus Berkiella</taxon>
    </lineage>
</organism>
<evidence type="ECO:0000256" key="5">
    <source>
        <dbReference type="SAM" id="Phobius"/>
    </source>
</evidence>
<gene>
    <name evidence="7" type="ORF">HT99x_008985</name>
    <name evidence="6" type="ORF">HT99x_01395</name>
</gene>
<name>A0A0Q9YVV0_9GAMM</name>
<dbReference type="PATRIC" id="fig|1590043.3.peg.1421"/>
<reference evidence="7" key="3">
    <citation type="submission" date="2021-06" db="EMBL/GenBank/DDBJ databases">
        <title>Genomic Description and Analysis of Intracellular Bacteria, Candidatus Berkiella cookevillensis and Candidatus Berkiella aquae.</title>
        <authorList>
            <person name="Kidane D.T."/>
            <person name="Mehari Y.T."/>
            <person name="Rice F.C."/>
            <person name="Arivett B.A."/>
            <person name="Farone A.L."/>
            <person name="Berk S.G."/>
            <person name="Farone M.B."/>
        </authorList>
    </citation>
    <scope>NUCLEOTIDE SEQUENCE</scope>
    <source>
        <strain evidence="7">HT99</strain>
    </source>
</reference>
<keyword evidence="2 5" id="KW-0812">Transmembrane</keyword>
<feature type="transmembrane region" description="Helical" evidence="5">
    <location>
        <begin position="38"/>
        <end position="62"/>
    </location>
</feature>
<feature type="transmembrane region" description="Helical" evidence="5">
    <location>
        <begin position="208"/>
        <end position="234"/>
    </location>
</feature>
<dbReference type="OrthoDB" id="8983643at2"/>
<reference evidence="6" key="1">
    <citation type="submission" date="2015-09" db="EMBL/GenBank/DDBJ databases">
        <title>Draft Genome Sequences of Two Novel Amoeba-resistant Intranuclear Bacteria, Candidatus Berkiella cookevillensis and Candidatus Berkiella aquae.</title>
        <authorList>
            <person name="Mehari Y.T."/>
            <person name="Arivett B.A."/>
            <person name="Farone A.L."/>
            <person name="Gunderson J.H."/>
            <person name="Farone M.B."/>
        </authorList>
    </citation>
    <scope>NUCLEOTIDE SEQUENCE [LARGE SCALE GENOMIC DNA]</scope>
    <source>
        <strain evidence="6">HT99</strain>
    </source>
</reference>
<dbReference type="Pfam" id="PF04140">
    <property type="entry name" value="ICMT"/>
    <property type="match status" value="1"/>
</dbReference>
<accession>A0A0Q9YVV0</accession>
<feature type="transmembrane region" description="Helical" evidence="5">
    <location>
        <begin position="115"/>
        <end position="135"/>
    </location>
</feature>
<dbReference type="GO" id="GO:0004671">
    <property type="term" value="F:protein C-terminal S-isoprenylcysteine carboxyl O-methyltransferase activity"/>
    <property type="evidence" value="ECO:0007669"/>
    <property type="project" value="InterPro"/>
</dbReference>
<keyword evidence="3 5" id="KW-1133">Transmembrane helix</keyword>
<evidence type="ECO:0000313" key="6">
    <source>
        <dbReference type="EMBL" id="KRG21642.1"/>
    </source>
</evidence>
<evidence type="ECO:0000256" key="1">
    <source>
        <dbReference type="ARBA" id="ARBA00004141"/>
    </source>
</evidence>
<proteinExistence type="predicted"/>
<dbReference type="EMBL" id="LKAJ01000004">
    <property type="protein sequence ID" value="KRG21642.1"/>
    <property type="molecule type" value="Genomic_DNA"/>
</dbReference>
<feature type="transmembrane region" description="Helical" evidence="5">
    <location>
        <begin position="246"/>
        <end position="267"/>
    </location>
</feature>
<keyword evidence="8" id="KW-1185">Reference proteome</keyword>
<keyword evidence="4 5" id="KW-0472">Membrane</keyword>
<feature type="transmembrane region" description="Helical" evidence="5">
    <location>
        <begin position="287"/>
        <end position="310"/>
    </location>
</feature>
<feature type="transmembrane region" description="Helical" evidence="5">
    <location>
        <begin position="356"/>
        <end position="374"/>
    </location>
</feature>
<evidence type="ECO:0000313" key="7">
    <source>
        <dbReference type="EMBL" id="MCS5711570.1"/>
    </source>
</evidence>
<comment type="subcellular location">
    <subcellularLocation>
        <location evidence="1">Membrane</location>
        <topology evidence="1">Multi-pass membrane protein</topology>
    </subcellularLocation>
</comment>
<keyword evidence="6" id="KW-0489">Methyltransferase</keyword>
<comment type="caution">
    <text evidence="6">The sequence shown here is derived from an EMBL/GenBank/DDBJ whole genome shotgun (WGS) entry which is preliminary data.</text>
</comment>